<feature type="transmembrane region" description="Helical" evidence="14">
    <location>
        <begin position="165"/>
        <end position="182"/>
    </location>
</feature>
<dbReference type="UniPathway" id="UPA00378"/>
<feature type="transmembrane region" description="Helical" evidence="14">
    <location>
        <begin position="355"/>
        <end position="372"/>
    </location>
</feature>
<comment type="pathway">
    <text evidence="4">Protein modification; protein glycosylation.</text>
</comment>
<dbReference type="GO" id="GO:0004576">
    <property type="term" value="F:oligosaccharyl transferase activity"/>
    <property type="evidence" value="ECO:0007669"/>
    <property type="project" value="InterPro"/>
</dbReference>
<dbReference type="Pfam" id="PF02516">
    <property type="entry name" value="STT3"/>
    <property type="match status" value="1"/>
</dbReference>
<feature type="non-terminal residue" evidence="17">
    <location>
        <position position="550"/>
    </location>
</feature>
<evidence type="ECO:0000259" key="16">
    <source>
        <dbReference type="Pfam" id="PF22627"/>
    </source>
</evidence>
<evidence type="ECO:0008006" key="18">
    <source>
        <dbReference type="Google" id="ProtNLM"/>
    </source>
</evidence>
<evidence type="ECO:0000256" key="11">
    <source>
        <dbReference type="ARBA" id="ARBA00022989"/>
    </source>
</evidence>
<evidence type="ECO:0000313" key="17">
    <source>
        <dbReference type="EMBL" id="KKM25548.1"/>
    </source>
</evidence>
<dbReference type="Pfam" id="PF22627">
    <property type="entry name" value="AglB_core-like"/>
    <property type="match status" value="1"/>
</dbReference>
<feature type="transmembrane region" description="Helical" evidence="14">
    <location>
        <begin position="202"/>
        <end position="220"/>
    </location>
</feature>
<protein>
    <recommendedName>
        <fullName evidence="18">Glycosyltransferase RgtA/B/C/D-like domain-containing protein</fullName>
    </recommendedName>
</protein>
<evidence type="ECO:0000256" key="9">
    <source>
        <dbReference type="ARBA" id="ARBA00022723"/>
    </source>
</evidence>
<evidence type="ECO:0000256" key="2">
    <source>
        <dbReference type="ARBA" id="ARBA00001946"/>
    </source>
</evidence>
<keyword evidence="11 14" id="KW-1133">Transmembrane helix</keyword>
<evidence type="ECO:0000256" key="7">
    <source>
        <dbReference type="ARBA" id="ARBA00022679"/>
    </source>
</evidence>
<feature type="transmembrane region" description="Helical" evidence="14">
    <location>
        <begin position="326"/>
        <end position="348"/>
    </location>
</feature>
<comment type="cofactor">
    <cofactor evidence="1">
        <name>Mn(2+)</name>
        <dbReference type="ChEBI" id="CHEBI:29035"/>
    </cofactor>
</comment>
<evidence type="ECO:0000256" key="14">
    <source>
        <dbReference type="SAM" id="Phobius"/>
    </source>
</evidence>
<keyword evidence="10" id="KW-0460">Magnesium</keyword>
<evidence type="ECO:0000256" key="1">
    <source>
        <dbReference type="ARBA" id="ARBA00001936"/>
    </source>
</evidence>
<keyword evidence="13" id="KW-0464">Manganese</keyword>
<dbReference type="AlphaFoldDB" id="A0A0F9KTZ0"/>
<keyword evidence="6" id="KW-0328">Glycosyltransferase</keyword>
<dbReference type="GO" id="GO:0016020">
    <property type="term" value="C:membrane"/>
    <property type="evidence" value="ECO:0007669"/>
    <property type="project" value="InterPro"/>
</dbReference>
<name>A0A0F9KTZ0_9ZZZZ</name>
<gene>
    <name evidence="17" type="ORF">LCGC14_1593850</name>
</gene>
<feature type="transmembrane region" description="Helical" evidence="14">
    <location>
        <begin position="20"/>
        <end position="37"/>
    </location>
</feature>
<feature type="transmembrane region" description="Helical" evidence="14">
    <location>
        <begin position="378"/>
        <end position="396"/>
    </location>
</feature>
<feature type="transmembrane region" description="Helical" evidence="14">
    <location>
        <begin position="109"/>
        <end position="127"/>
    </location>
</feature>
<dbReference type="GO" id="GO:0012505">
    <property type="term" value="C:endomembrane system"/>
    <property type="evidence" value="ECO:0007669"/>
    <property type="project" value="UniProtKB-SubCell"/>
</dbReference>
<feature type="transmembrane region" description="Helical" evidence="14">
    <location>
        <begin position="133"/>
        <end position="153"/>
    </location>
</feature>
<sequence>MGKKKVKTTKKTETTSRYVYPILGILVVGAFLLRIVGQLDKVFVGGNVWFRGVDSWYHMRLVDNMIANFPHFLEFDRFSIFPAGGVVGYLPLLSWLIATPGQFLNYEIVAAYLPPIVGALTLIPVYFIGKEVFSSEVGLLACLLVAVLPGEFLHRTLLGFTDHHALEALLMATTFLFFLYSYRTLQWRWIIPAGISLGLYQLAWAGTSYLLFILGIWMWFEFLRRFKNNEDIYPLCKIISIPVSIGLLISYSFLGQGAILISLGVIVVTSGLWLVTKYAKDREQILFGLTILVPTGLAIVGFFYSWHGLLTTFFWKGGTTVQEVGWLMPNVMFATYGISFLLMIGGLWFCPKNKYTALFLIWSLVLIMASIGQRRWGYYTVIPISLLAAYFTFTITQWVKPQVRVAIVVIIIAFLLMPNINNTIRLSQLPNNINADWYVTLTWLEKNTPDPFTDEDTYYRLKVEEKAQYSVLSWWDYGHWIIRIAKRVPTDSPTLTSNIDAQFFTSETEEEATKALRERNIKYIIVDRTLVEGKWYAIARRGDKADMDVK</sequence>
<keyword evidence="12 14" id="KW-0472">Membrane</keyword>
<keyword evidence="8 14" id="KW-0812">Transmembrane</keyword>
<keyword evidence="9" id="KW-0479">Metal-binding</keyword>
<evidence type="ECO:0000256" key="4">
    <source>
        <dbReference type="ARBA" id="ARBA00004922"/>
    </source>
</evidence>
<keyword evidence="7" id="KW-0808">Transferase</keyword>
<feature type="domain" description="AglB-like core" evidence="16">
    <location>
        <begin position="435"/>
        <end position="530"/>
    </location>
</feature>
<dbReference type="InterPro" id="IPR054479">
    <property type="entry name" value="AglB-like_core"/>
</dbReference>
<comment type="subcellular location">
    <subcellularLocation>
        <location evidence="3">Endomembrane system</location>
        <topology evidence="3">Multi-pass membrane protein</topology>
    </subcellularLocation>
</comment>
<evidence type="ECO:0000259" key="15">
    <source>
        <dbReference type="Pfam" id="PF02516"/>
    </source>
</evidence>
<evidence type="ECO:0000256" key="8">
    <source>
        <dbReference type="ARBA" id="ARBA00022692"/>
    </source>
</evidence>
<evidence type="ECO:0000256" key="13">
    <source>
        <dbReference type="ARBA" id="ARBA00023211"/>
    </source>
</evidence>
<dbReference type="InterPro" id="IPR003674">
    <property type="entry name" value="Oligo_trans_STT3"/>
</dbReference>
<feature type="transmembrane region" description="Helical" evidence="14">
    <location>
        <begin position="287"/>
        <end position="306"/>
    </location>
</feature>
<accession>A0A0F9KTZ0</accession>
<evidence type="ECO:0000256" key="6">
    <source>
        <dbReference type="ARBA" id="ARBA00022676"/>
    </source>
</evidence>
<comment type="caution">
    <text evidence="17">The sequence shown here is derived from an EMBL/GenBank/DDBJ whole genome shotgun (WGS) entry which is preliminary data.</text>
</comment>
<feature type="transmembrane region" description="Helical" evidence="14">
    <location>
        <begin position="232"/>
        <end position="251"/>
    </location>
</feature>
<dbReference type="GO" id="GO:0046872">
    <property type="term" value="F:metal ion binding"/>
    <property type="evidence" value="ECO:0007669"/>
    <property type="project" value="UniProtKB-KW"/>
</dbReference>
<evidence type="ECO:0000256" key="12">
    <source>
        <dbReference type="ARBA" id="ARBA00023136"/>
    </source>
</evidence>
<dbReference type="InterPro" id="IPR048307">
    <property type="entry name" value="STT3_N"/>
</dbReference>
<proteinExistence type="inferred from homology"/>
<evidence type="ECO:0000256" key="3">
    <source>
        <dbReference type="ARBA" id="ARBA00004127"/>
    </source>
</evidence>
<feature type="transmembrane region" description="Helical" evidence="14">
    <location>
        <begin position="78"/>
        <end position="97"/>
    </location>
</feature>
<dbReference type="PANTHER" id="PTHR13872">
    <property type="entry name" value="DOLICHYL-DIPHOSPHOOLIGOSACCHARIDE--PROTEIN GLYCOSYLTRANSFERASE SUBUNIT"/>
    <property type="match status" value="1"/>
</dbReference>
<dbReference type="Gene3D" id="3.40.50.12610">
    <property type="match status" value="1"/>
</dbReference>
<reference evidence="17" key="1">
    <citation type="journal article" date="2015" name="Nature">
        <title>Complex archaea that bridge the gap between prokaryotes and eukaryotes.</title>
        <authorList>
            <person name="Spang A."/>
            <person name="Saw J.H."/>
            <person name="Jorgensen S.L."/>
            <person name="Zaremba-Niedzwiedzka K."/>
            <person name="Martijn J."/>
            <person name="Lind A.E."/>
            <person name="van Eijk R."/>
            <person name="Schleper C."/>
            <person name="Guy L."/>
            <person name="Ettema T.J."/>
        </authorList>
    </citation>
    <scope>NUCLEOTIDE SEQUENCE</scope>
</reference>
<evidence type="ECO:0000256" key="10">
    <source>
        <dbReference type="ARBA" id="ARBA00022842"/>
    </source>
</evidence>
<dbReference type="EMBL" id="LAZR01012694">
    <property type="protein sequence ID" value="KKM25548.1"/>
    <property type="molecule type" value="Genomic_DNA"/>
</dbReference>
<feature type="transmembrane region" description="Helical" evidence="14">
    <location>
        <begin position="257"/>
        <end position="275"/>
    </location>
</feature>
<organism evidence="17">
    <name type="scientific">marine sediment metagenome</name>
    <dbReference type="NCBI Taxonomy" id="412755"/>
    <lineage>
        <taxon>unclassified sequences</taxon>
        <taxon>metagenomes</taxon>
        <taxon>ecological metagenomes</taxon>
    </lineage>
</organism>
<feature type="transmembrane region" description="Helical" evidence="14">
    <location>
        <begin position="403"/>
        <end position="420"/>
    </location>
</feature>
<evidence type="ECO:0000256" key="5">
    <source>
        <dbReference type="ARBA" id="ARBA00010810"/>
    </source>
</evidence>
<dbReference type="PANTHER" id="PTHR13872:SF1">
    <property type="entry name" value="DOLICHYL-DIPHOSPHOOLIGOSACCHARIDE--PROTEIN GLYCOSYLTRANSFERASE SUBUNIT STT3B"/>
    <property type="match status" value="1"/>
</dbReference>
<comment type="similarity">
    <text evidence="5">Belongs to the STT3 family.</text>
</comment>
<feature type="domain" description="Oligosaccharyl transferase STT3 N-terminal" evidence="15">
    <location>
        <begin position="27"/>
        <end position="224"/>
    </location>
</feature>
<comment type="cofactor">
    <cofactor evidence="2">
        <name>Mg(2+)</name>
        <dbReference type="ChEBI" id="CHEBI:18420"/>
    </cofactor>
</comment>